<accession>A0ACD3AJV9</accession>
<evidence type="ECO:0000313" key="2">
    <source>
        <dbReference type="Proteomes" id="UP000308600"/>
    </source>
</evidence>
<evidence type="ECO:0000313" key="1">
    <source>
        <dbReference type="EMBL" id="TFK66047.1"/>
    </source>
</evidence>
<sequence length="206" mass="22703">MQRTSQLSSNLSDQHHHSYITHTSSTTPRTTTTLIRTMVSAIKSVVGYGIVISDPVALNILLADGEPGNVKIGKKELDVIYERLSPGLSGLLVGEKQLFEAYISHSERASGMVETGASFPPPALAIHFLGGYDEEDQYAYGHTLEVWAQDKIGTWFKPLPFGRNQEFVNQIETAAQAHVGALKEIAPLNKLEGDLRLEWIQMLSIE</sequence>
<gene>
    <name evidence="1" type="ORF">BDN72DRAFT_880548</name>
</gene>
<dbReference type="EMBL" id="ML208417">
    <property type="protein sequence ID" value="TFK66047.1"/>
    <property type="molecule type" value="Genomic_DNA"/>
</dbReference>
<proteinExistence type="predicted"/>
<name>A0ACD3AJV9_9AGAR</name>
<reference evidence="1 2" key="1">
    <citation type="journal article" date="2019" name="Nat. Ecol. Evol.">
        <title>Megaphylogeny resolves global patterns of mushroom evolution.</title>
        <authorList>
            <person name="Varga T."/>
            <person name="Krizsan K."/>
            <person name="Foldi C."/>
            <person name="Dima B."/>
            <person name="Sanchez-Garcia M."/>
            <person name="Sanchez-Ramirez S."/>
            <person name="Szollosi G.J."/>
            <person name="Szarkandi J.G."/>
            <person name="Papp V."/>
            <person name="Albert L."/>
            <person name="Andreopoulos W."/>
            <person name="Angelini C."/>
            <person name="Antonin V."/>
            <person name="Barry K.W."/>
            <person name="Bougher N.L."/>
            <person name="Buchanan P."/>
            <person name="Buyck B."/>
            <person name="Bense V."/>
            <person name="Catcheside P."/>
            <person name="Chovatia M."/>
            <person name="Cooper J."/>
            <person name="Damon W."/>
            <person name="Desjardin D."/>
            <person name="Finy P."/>
            <person name="Geml J."/>
            <person name="Haridas S."/>
            <person name="Hughes K."/>
            <person name="Justo A."/>
            <person name="Karasinski D."/>
            <person name="Kautmanova I."/>
            <person name="Kiss B."/>
            <person name="Kocsube S."/>
            <person name="Kotiranta H."/>
            <person name="LaButti K.M."/>
            <person name="Lechner B.E."/>
            <person name="Liimatainen K."/>
            <person name="Lipzen A."/>
            <person name="Lukacs Z."/>
            <person name="Mihaltcheva S."/>
            <person name="Morgado L.N."/>
            <person name="Niskanen T."/>
            <person name="Noordeloos M.E."/>
            <person name="Ohm R.A."/>
            <person name="Ortiz-Santana B."/>
            <person name="Ovrebo C."/>
            <person name="Racz N."/>
            <person name="Riley R."/>
            <person name="Savchenko A."/>
            <person name="Shiryaev A."/>
            <person name="Soop K."/>
            <person name="Spirin V."/>
            <person name="Szebenyi C."/>
            <person name="Tomsovsky M."/>
            <person name="Tulloss R.E."/>
            <person name="Uehling J."/>
            <person name="Grigoriev I.V."/>
            <person name="Vagvolgyi C."/>
            <person name="Papp T."/>
            <person name="Martin F.M."/>
            <person name="Miettinen O."/>
            <person name="Hibbett D.S."/>
            <person name="Nagy L.G."/>
        </authorList>
    </citation>
    <scope>NUCLEOTIDE SEQUENCE [LARGE SCALE GENOMIC DNA]</scope>
    <source>
        <strain evidence="1 2">NL-1719</strain>
    </source>
</reference>
<dbReference type="Proteomes" id="UP000308600">
    <property type="component" value="Unassembled WGS sequence"/>
</dbReference>
<organism evidence="1 2">
    <name type="scientific">Pluteus cervinus</name>
    <dbReference type="NCBI Taxonomy" id="181527"/>
    <lineage>
        <taxon>Eukaryota</taxon>
        <taxon>Fungi</taxon>
        <taxon>Dikarya</taxon>
        <taxon>Basidiomycota</taxon>
        <taxon>Agaricomycotina</taxon>
        <taxon>Agaricomycetes</taxon>
        <taxon>Agaricomycetidae</taxon>
        <taxon>Agaricales</taxon>
        <taxon>Pluteineae</taxon>
        <taxon>Pluteaceae</taxon>
        <taxon>Pluteus</taxon>
    </lineage>
</organism>
<keyword evidence="2" id="KW-1185">Reference proteome</keyword>
<protein>
    <submittedName>
        <fullName evidence="1">Uncharacterized protein</fullName>
    </submittedName>
</protein>